<reference evidence="2 3" key="1">
    <citation type="submission" date="2020-08" db="EMBL/GenBank/DDBJ databases">
        <title>Functional genomics of gut bacteria from endangered species of beetles.</title>
        <authorList>
            <person name="Carlos-Shanley C."/>
        </authorList>
    </citation>
    <scope>NUCLEOTIDE SEQUENCE [LARGE SCALE GENOMIC DNA]</scope>
    <source>
        <strain evidence="2 3">S00151</strain>
    </source>
</reference>
<organism evidence="2 3">
    <name type="scientific">Chryseobacterium defluvii</name>
    <dbReference type="NCBI Taxonomy" id="160396"/>
    <lineage>
        <taxon>Bacteria</taxon>
        <taxon>Pseudomonadati</taxon>
        <taxon>Bacteroidota</taxon>
        <taxon>Flavobacteriia</taxon>
        <taxon>Flavobacteriales</taxon>
        <taxon>Weeksellaceae</taxon>
        <taxon>Chryseobacterium group</taxon>
        <taxon>Chryseobacterium</taxon>
    </lineage>
</organism>
<protein>
    <submittedName>
        <fullName evidence="2">Uncharacterized protein</fullName>
    </submittedName>
</protein>
<sequence length="149" mass="16315">MKQFYKSKSLLRLSFLFIVLFSAFSLVSSCKDDDDEEYTDHIVQFEAKIVNGGPSTPPPTTFSKFKTVVTQVGTVSQTYFDPAGFTWSSGEFFVNSSQAQLNLAANAELLHADSKLTINIWVDGEIAKTVTVTGSGTKSVSLAHSFLEL</sequence>
<dbReference type="PROSITE" id="PS51257">
    <property type="entry name" value="PROKAR_LIPOPROTEIN"/>
    <property type="match status" value="1"/>
</dbReference>
<keyword evidence="1" id="KW-0732">Signal</keyword>
<feature type="signal peptide" evidence="1">
    <location>
        <begin position="1"/>
        <end position="28"/>
    </location>
</feature>
<evidence type="ECO:0000313" key="3">
    <source>
        <dbReference type="Proteomes" id="UP000592180"/>
    </source>
</evidence>
<accession>A0A840KCY1</accession>
<evidence type="ECO:0000256" key="1">
    <source>
        <dbReference type="SAM" id="SignalP"/>
    </source>
</evidence>
<name>A0A840KCY1_9FLAO</name>
<dbReference type="AlphaFoldDB" id="A0A840KCY1"/>
<proteinExistence type="predicted"/>
<dbReference type="EMBL" id="JACHLE010000001">
    <property type="protein sequence ID" value="MBB4805868.1"/>
    <property type="molecule type" value="Genomic_DNA"/>
</dbReference>
<dbReference type="RefSeq" id="WP_184185781.1">
    <property type="nucleotide sequence ID" value="NZ_JACHLE010000001.1"/>
</dbReference>
<feature type="chain" id="PRO_5032703105" evidence="1">
    <location>
        <begin position="29"/>
        <end position="149"/>
    </location>
</feature>
<dbReference type="Proteomes" id="UP000592180">
    <property type="component" value="Unassembled WGS sequence"/>
</dbReference>
<keyword evidence="3" id="KW-1185">Reference proteome</keyword>
<comment type="caution">
    <text evidence="2">The sequence shown here is derived from an EMBL/GenBank/DDBJ whole genome shotgun (WGS) entry which is preliminary data.</text>
</comment>
<gene>
    <name evidence="2" type="ORF">HNP38_001140</name>
</gene>
<evidence type="ECO:0000313" key="2">
    <source>
        <dbReference type="EMBL" id="MBB4805868.1"/>
    </source>
</evidence>